<evidence type="ECO:0000256" key="11">
    <source>
        <dbReference type="ARBA" id="ARBA00022989"/>
    </source>
</evidence>
<keyword evidence="14 15" id="KW-0456">Lyase</keyword>
<dbReference type="SUPFAM" id="SSF55073">
    <property type="entry name" value="Nucleotide cyclase"/>
    <property type="match status" value="1"/>
</dbReference>
<dbReference type="PROSITE" id="PS50125">
    <property type="entry name" value="GUANYLATE_CYCLASE_2"/>
    <property type="match status" value="1"/>
</dbReference>
<dbReference type="Bgee" id="ENSNBRG00000001479">
    <property type="expression patterns" value="Expressed in heart and 1 other cell type or tissue"/>
</dbReference>
<dbReference type="SMART" id="SM00044">
    <property type="entry name" value="CYCc"/>
    <property type="match status" value="1"/>
</dbReference>
<dbReference type="FunFam" id="3.30.70.1230:FF:000010">
    <property type="entry name" value="Adenylate cyclase 2"/>
    <property type="match status" value="1"/>
</dbReference>
<evidence type="ECO:0000256" key="4">
    <source>
        <dbReference type="ARBA" id="ARBA00004141"/>
    </source>
</evidence>
<feature type="transmembrane region" description="Helical" evidence="16">
    <location>
        <begin position="132"/>
        <end position="150"/>
    </location>
</feature>
<evidence type="ECO:0000313" key="18">
    <source>
        <dbReference type="Ensembl" id="ENSNBRP00000002004.1"/>
    </source>
</evidence>
<reference evidence="18" key="2">
    <citation type="submission" date="2025-09" db="UniProtKB">
        <authorList>
            <consortium name="Ensembl"/>
        </authorList>
    </citation>
    <scope>IDENTIFICATION</scope>
</reference>
<dbReference type="InterPro" id="IPR029787">
    <property type="entry name" value="Nucleotide_cyclase"/>
</dbReference>
<dbReference type="InterPro" id="IPR009398">
    <property type="entry name" value="Adcy_conserved_dom"/>
</dbReference>
<dbReference type="Gene3D" id="3.30.70.1230">
    <property type="entry name" value="Nucleotide cyclase"/>
    <property type="match status" value="1"/>
</dbReference>
<keyword evidence="11 16" id="KW-1133">Transmembrane helix</keyword>
<dbReference type="GeneTree" id="ENSGT00940000156424"/>
<dbReference type="GO" id="GO:0046872">
    <property type="term" value="F:metal ion binding"/>
    <property type="evidence" value="ECO:0007669"/>
    <property type="project" value="UniProtKB-KW"/>
</dbReference>
<feature type="transmembrane region" description="Helical" evidence="16">
    <location>
        <begin position="162"/>
        <end position="184"/>
    </location>
</feature>
<protein>
    <recommendedName>
        <fullName evidence="5">adenylate cyclase</fullName>
        <ecNumber evidence="5">4.6.1.1</ecNumber>
    </recommendedName>
</protein>
<dbReference type="GO" id="GO:0005524">
    <property type="term" value="F:ATP binding"/>
    <property type="evidence" value="ECO:0007669"/>
    <property type="project" value="UniProtKB-KW"/>
</dbReference>
<evidence type="ECO:0000259" key="17">
    <source>
        <dbReference type="PROSITE" id="PS50125"/>
    </source>
</evidence>
<feature type="transmembrane region" description="Helical" evidence="16">
    <location>
        <begin position="49"/>
        <end position="70"/>
    </location>
</feature>
<keyword evidence="9" id="KW-0067">ATP-binding</keyword>
<evidence type="ECO:0000256" key="7">
    <source>
        <dbReference type="ARBA" id="ARBA00022723"/>
    </source>
</evidence>
<dbReference type="GO" id="GO:0007189">
    <property type="term" value="P:adenylate cyclase-activating G protein-coupled receptor signaling pathway"/>
    <property type="evidence" value="ECO:0007669"/>
    <property type="project" value="TreeGrafter"/>
</dbReference>
<dbReference type="AlphaFoldDB" id="A0A3Q4M4E5"/>
<dbReference type="EC" id="4.6.1.1" evidence="5"/>
<dbReference type="Pfam" id="PF16214">
    <property type="entry name" value="AC_N"/>
    <property type="match status" value="1"/>
</dbReference>
<evidence type="ECO:0000256" key="6">
    <source>
        <dbReference type="ARBA" id="ARBA00022692"/>
    </source>
</evidence>
<comment type="similarity">
    <text evidence="15">Belongs to the adenylyl cyclase class-4/guanylyl cyclase family.</text>
</comment>
<dbReference type="Ensembl" id="ENSNBRT00000002083.1">
    <property type="protein sequence ID" value="ENSNBRP00000002004.1"/>
    <property type="gene ID" value="ENSNBRG00000001479.1"/>
</dbReference>
<evidence type="ECO:0000256" key="10">
    <source>
        <dbReference type="ARBA" id="ARBA00022842"/>
    </source>
</evidence>
<comment type="catalytic activity">
    <reaction evidence="1">
        <text>ATP = 3',5'-cyclic AMP + diphosphate</text>
        <dbReference type="Rhea" id="RHEA:15389"/>
        <dbReference type="ChEBI" id="CHEBI:30616"/>
        <dbReference type="ChEBI" id="CHEBI:33019"/>
        <dbReference type="ChEBI" id="CHEBI:58165"/>
        <dbReference type="EC" id="4.6.1.1"/>
    </reaction>
</comment>
<dbReference type="PANTHER" id="PTHR45627:SF6">
    <property type="entry name" value="ADENYLATE CYCLASE TYPE 2"/>
    <property type="match status" value="1"/>
</dbReference>
<dbReference type="GO" id="GO:0007193">
    <property type="term" value="P:adenylate cyclase-inhibiting G protein-coupled receptor signaling pathway"/>
    <property type="evidence" value="ECO:0007669"/>
    <property type="project" value="TreeGrafter"/>
</dbReference>
<evidence type="ECO:0000256" key="1">
    <source>
        <dbReference type="ARBA" id="ARBA00001593"/>
    </source>
</evidence>
<dbReference type="GO" id="GO:0035556">
    <property type="term" value="P:intracellular signal transduction"/>
    <property type="evidence" value="ECO:0007669"/>
    <property type="project" value="InterPro"/>
</dbReference>
<organism evidence="18 19">
    <name type="scientific">Neolamprologus brichardi</name>
    <name type="common">Fairy cichlid</name>
    <name type="synonym">Lamprologus brichardi</name>
    <dbReference type="NCBI Taxonomy" id="32507"/>
    <lineage>
        <taxon>Eukaryota</taxon>
        <taxon>Metazoa</taxon>
        <taxon>Chordata</taxon>
        <taxon>Craniata</taxon>
        <taxon>Vertebrata</taxon>
        <taxon>Euteleostomi</taxon>
        <taxon>Actinopterygii</taxon>
        <taxon>Neopterygii</taxon>
        <taxon>Teleostei</taxon>
        <taxon>Neoteleostei</taxon>
        <taxon>Acanthomorphata</taxon>
        <taxon>Ovalentaria</taxon>
        <taxon>Cichlomorphae</taxon>
        <taxon>Cichliformes</taxon>
        <taxon>Cichlidae</taxon>
        <taxon>African cichlids</taxon>
        <taxon>Pseudocrenilabrinae</taxon>
        <taxon>Lamprologini</taxon>
        <taxon>Neolamprologus</taxon>
    </lineage>
</organism>
<dbReference type="CDD" id="cd07302">
    <property type="entry name" value="CHD"/>
    <property type="match status" value="1"/>
</dbReference>
<reference evidence="18" key="1">
    <citation type="submission" date="2025-08" db="UniProtKB">
        <authorList>
            <consortium name="Ensembl"/>
        </authorList>
    </citation>
    <scope>IDENTIFICATION</scope>
</reference>
<dbReference type="GO" id="GO:0005886">
    <property type="term" value="C:plasma membrane"/>
    <property type="evidence" value="ECO:0007669"/>
    <property type="project" value="InterPro"/>
</dbReference>
<keyword evidence="6 16" id="KW-0812">Transmembrane</keyword>
<evidence type="ECO:0000256" key="13">
    <source>
        <dbReference type="ARBA" id="ARBA00023136"/>
    </source>
</evidence>
<evidence type="ECO:0000256" key="15">
    <source>
        <dbReference type="RuleBase" id="RU000405"/>
    </source>
</evidence>
<evidence type="ECO:0000256" key="14">
    <source>
        <dbReference type="ARBA" id="ARBA00023239"/>
    </source>
</evidence>
<accession>A0A3Q4M4E5</accession>
<keyword evidence="8" id="KW-0547">Nucleotide-binding</keyword>
<proteinExistence type="inferred from homology"/>
<feature type="transmembrane region" description="Helical" evidence="16">
    <location>
        <begin position="100"/>
        <end position="120"/>
    </location>
</feature>
<keyword evidence="7" id="KW-0479">Metal-binding</keyword>
<sequence length="532" mass="59740">MWQDALWTRGRYLLGDGCPGFQGEVCAEGEKPQDWLYESYYRMSQQHPLIVFLLLIVMGTCLALLAVFFASGLVRVLPTALFLFLSIFILVCIESVFKRMLRLFSLLIWACLVTMGYLFMFSGGRLSPWDQVSFFLFIVFVVYTMLPFSMRGAIIASGITSLNCLFLPCLCACVWQILANVIIFTCGNLAGAYHKHLMDLALKQTYQDTCNCIKSPIKLEFEKHQQERLLLSLLPAHIARVMKAEIIQRLQGPNFGRTESTNNFHNLYVQRHTNVSILYADIVGFTRLASDCSPGELVHMLNELFGKFDQIAKENECMRIKILGDCYYCVSGLPESLPDHARNCVKMGLDMCEAIKKVRDATGVDINMRVGVHSGNVLCGVIGLRKWQYDVWSHDVTLANHMEAGGVPGRVHISSVTLEHLKGSYKVEPGDGQTRDSYLKEHNVVTFLVINPKTDRHSPLLGVRSRPSLDSGKMRASVRMTRYLESWGAAKPFANLHHRDIILKNEPCLQHVPQRCINVCAAGESGSGVSQG</sequence>
<name>A0A3Q4M4E5_NEOBR</name>
<evidence type="ECO:0000256" key="16">
    <source>
        <dbReference type="SAM" id="Phobius"/>
    </source>
</evidence>
<dbReference type="Pfam" id="PF00211">
    <property type="entry name" value="Guanylate_cyc"/>
    <property type="match status" value="1"/>
</dbReference>
<dbReference type="InterPro" id="IPR001054">
    <property type="entry name" value="A/G_cyclase"/>
</dbReference>
<dbReference type="GO" id="GO:0006171">
    <property type="term" value="P:cAMP biosynthetic process"/>
    <property type="evidence" value="ECO:0007669"/>
    <property type="project" value="UniProtKB-KW"/>
</dbReference>
<keyword evidence="19" id="KW-1185">Reference proteome</keyword>
<comment type="subcellular location">
    <subcellularLocation>
        <location evidence="4">Membrane</location>
        <topology evidence="4">Multi-pass membrane protein</topology>
    </subcellularLocation>
</comment>
<evidence type="ECO:0000256" key="9">
    <source>
        <dbReference type="ARBA" id="ARBA00022840"/>
    </source>
</evidence>
<dbReference type="InterPro" id="IPR032628">
    <property type="entry name" value="AC_N"/>
</dbReference>
<comment type="cofactor">
    <cofactor evidence="3">
        <name>Mg(2+)</name>
        <dbReference type="ChEBI" id="CHEBI:18420"/>
    </cofactor>
</comment>
<dbReference type="InterPro" id="IPR018297">
    <property type="entry name" value="A/G_cyclase_CS"/>
</dbReference>
<evidence type="ECO:0000256" key="3">
    <source>
        <dbReference type="ARBA" id="ARBA00001946"/>
    </source>
</evidence>
<evidence type="ECO:0000256" key="2">
    <source>
        <dbReference type="ARBA" id="ARBA00001936"/>
    </source>
</evidence>
<dbReference type="Proteomes" id="UP000261580">
    <property type="component" value="Unassembled WGS sequence"/>
</dbReference>
<evidence type="ECO:0000256" key="12">
    <source>
        <dbReference type="ARBA" id="ARBA00022998"/>
    </source>
</evidence>
<feature type="transmembrane region" description="Helical" evidence="16">
    <location>
        <begin position="76"/>
        <end position="93"/>
    </location>
</feature>
<dbReference type="PROSITE" id="PS00452">
    <property type="entry name" value="GUANYLATE_CYCLASE_1"/>
    <property type="match status" value="1"/>
</dbReference>
<evidence type="ECO:0000256" key="5">
    <source>
        <dbReference type="ARBA" id="ARBA00012201"/>
    </source>
</evidence>
<keyword evidence="10" id="KW-0460">Magnesium</keyword>
<dbReference type="PANTHER" id="PTHR45627">
    <property type="entry name" value="ADENYLATE CYCLASE TYPE 1"/>
    <property type="match status" value="1"/>
</dbReference>
<evidence type="ECO:0000313" key="19">
    <source>
        <dbReference type="Proteomes" id="UP000261580"/>
    </source>
</evidence>
<comment type="cofactor">
    <cofactor evidence="2">
        <name>Mn(2+)</name>
        <dbReference type="ChEBI" id="CHEBI:29035"/>
    </cofactor>
</comment>
<dbReference type="GO" id="GO:0004016">
    <property type="term" value="F:adenylate cyclase activity"/>
    <property type="evidence" value="ECO:0007669"/>
    <property type="project" value="UniProtKB-EC"/>
</dbReference>
<evidence type="ECO:0000256" key="8">
    <source>
        <dbReference type="ARBA" id="ARBA00022741"/>
    </source>
</evidence>
<keyword evidence="13 16" id="KW-0472">Membrane</keyword>
<feature type="domain" description="Guanylate cyclase" evidence="17">
    <location>
        <begin position="276"/>
        <end position="403"/>
    </location>
</feature>
<keyword evidence="12" id="KW-0115">cAMP biosynthesis</keyword>
<dbReference type="Pfam" id="PF06327">
    <property type="entry name" value="Adcy_cons_dom"/>
    <property type="match status" value="1"/>
</dbReference>